<dbReference type="Gene3D" id="3.40.630.30">
    <property type="match status" value="1"/>
</dbReference>
<accession>A0A1H7KYX4</accession>
<feature type="domain" description="N-acetyltransferase" evidence="1">
    <location>
        <begin position="1"/>
        <end position="156"/>
    </location>
</feature>
<dbReference type="Pfam" id="PF13508">
    <property type="entry name" value="Acetyltransf_7"/>
    <property type="match status" value="1"/>
</dbReference>
<organism evidence="2 3">
    <name type="scientific">Pseudobutyrivibrio ruminis</name>
    <dbReference type="NCBI Taxonomy" id="46206"/>
    <lineage>
        <taxon>Bacteria</taxon>
        <taxon>Bacillati</taxon>
        <taxon>Bacillota</taxon>
        <taxon>Clostridia</taxon>
        <taxon>Lachnospirales</taxon>
        <taxon>Lachnospiraceae</taxon>
        <taxon>Pseudobutyrivibrio</taxon>
    </lineage>
</organism>
<proteinExistence type="predicted"/>
<protein>
    <submittedName>
        <fullName evidence="2">Acetyltransferase (GNAT) domain-containing protein</fullName>
    </submittedName>
</protein>
<gene>
    <name evidence="2" type="ORF">SAMN02910377_02183</name>
</gene>
<dbReference type="PROSITE" id="PS51186">
    <property type="entry name" value="GNAT"/>
    <property type="match status" value="1"/>
</dbReference>
<keyword evidence="2" id="KW-0808">Transferase</keyword>
<name>A0A1H7KYX4_9FIRM</name>
<evidence type="ECO:0000313" key="2">
    <source>
        <dbReference type="EMBL" id="SEK91942.1"/>
    </source>
</evidence>
<dbReference type="EMBL" id="FNZX01000014">
    <property type="protein sequence ID" value="SEK91942.1"/>
    <property type="molecule type" value="Genomic_DNA"/>
</dbReference>
<sequence>MNLQQLNEKQISKLYEEHMVIDFPKDELKPLKMILKSVEEGFYECLGLFEKKKIVGYTFLVRLDNSFLIDYIAIFPELRNKGIGAKLLSLIDEYLENADRIIGEVEDPTYTKDESQKQLQTRRLNFYLRNNCSDTGLRVECFGVNYIVLEAGNKLCQNKDEAWNLYEKFYKSFLPADKFIKNIKRLN</sequence>
<dbReference type="SUPFAM" id="SSF55729">
    <property type="entry name" value="Acyl-CoA N-acyltransferases (Nat)"/>
    <property type="match status" value="1"/>
</dbReference>
<keyword evidence="3" id="KW-1185">Reference proteome</keyword>
<dbReference type="GO" id="GO:0016747">
    <property type="term" value="F:acyltransferase activity, transferring groups other than amino-acyl groups"/>
    <property type="evidence" value="ECO:0007669"/>
    <property type="project" value="InterPro"/>
</dbReference>
<dbReference type="Proteomes" id="UP000182321">
    <property type="component" value="Unassembled WGS sequence"/>
</dbReference>
<dbReference type="RefSeq" id="WP_074791729.1">
    <property type="nucleotide sequence ID" value="NZ_FNZX01000014.1"/>
</dbReference>
<dbReference type="CDD" id="cd04301">
    <property type="entry name" value="NAT_SF"/>
    <property type="match status" value="1"/>
</dbReference>
<evidence type="ECO:0000313" key="3">
    <source>
        <dbReference type="Proteomes" id="UP000182321"/>
    </source>
</evidence>
<dbReference type="AlphaFoldDB" id="A0A1H7KYX4"/>
<reference evidence="3" key="1">
    <citation type="submission" date="2016-10" db="EMBL/GenBank/DDBJ databases">
        <authorList>
            <person name="Varghese N."/>
            <person name="Submissions S."/>
        </authorList>
    </citation>
    <scope>NUCLEOTIDE SEQUENCE [LARGE SCALE GENOMIC DNA]</scope>
    <source>
        <strain evidence="3">ACV-9</strain>
    </source>
</reference>
<dbReference type="InterPro" id="IPR016181">
    <property type="entry name" value="Acyl_CoA_acyltransferase"/>
</dbReference>
<dbReference type="InterPro" id="IPR000182">
    <property type="entry name" value="GNAT_dom"/>
</dbReference>
<evidence type="ECO:0000259" key="1">
    <source>
        <dbReference type="PROSITE" id="PS51186"/>
    </source>
</evidence>